<reference evidence="2" key="1">
    <citation type="submission" date="2020-10" db="EMBL/GenBank/DDBJ databases">
        <authorList>
            <person name="Castelo-Branco R."/>
            <person name="Eusebio N."/>
            <person name="Adriana R."/>
            <person name="Vieira A."/>
            <person name="Brugerolle De Fraissinette N."/>
            <person name="Rezende De Castro R."/>
            <person name="Schneider M.P."/>
            <person name="Vasconcelos V."/>
            <person name="Leao P.N."/>
        </authorList>
    </citation>
    <scope>NUCLEOTIDE SEQUENCE</scope>
    <source>
        <strain evidence="2">LEGE 06105</strain>
    </source>
</reference>
<evidence type="ECO:0000259" key="1">
    <source>
        <dbReference type="Pfam" id="PF12728"/>
    </source>
</evidence>
<evidence type="ECO:0000313" key="3">
    <source>
        <dbReference type="Proteomes" id="UP000620559"/>
    </source>
</evidence>
<dbReference type="Pfam" id="PF12728">
    <property type="entry name" value="HTH_17"/>
    <property type="match status" value="1"/>
</dbReference>
<dbReference type="InterPro" id="IPR041657">
    <property type="entry name" value="HTH_17"/>
</dbReference>
<dbReference type="AlphaFoldDB" id="A0A8J7K1P3"/>
<keyword evidence="3" id="KW-1185">Reference proteome</keyword>
<accession>A0A8J7K1P3</accession>
<dbReference type="RefSeq" id="WP_193917710.1">
    <property type="nucleotide sequence ID" value="NZ_JADEWL010000010.1"/>
</dbReference>
<dbReference type="Proteomes" id="UP000620559">
    <property type="component" value="Unassembled WGS sequence"/>
</dbReference>
<sequence>MYVSTTQAAEILNISTSRMRHLVSQGRVKGAYKCGKSWIIPLFNTMPIISTGSRGPKAKWCRGIPPIIT</sequence>
<comment type="caution">
    <text evidence="2">The sequence shown here is derived from an EMBL/GenBank/DDBJ whole genome shotgun (WGS) entry which is preliminary data.</text>
</comment>
<proteinExistence type="predicted"/>
<feature type="domain" description="Helix-turn-helix" evidence="1">
    <location>
        <begin position="2"/>
        <end position="41"/>
    </location>
</feature>
<organism evidence="2 3">
    <name type="scientific">Plectonema cf. radiosum LEGE 06105</name>
    <dbReference type="NCBI Taxonomy" id="945769"/>
    <lineage>
        <taxon>Bacteria</taxon>
        <taxon>Bacillati</taxon>
        <taxon>Cyanobacteriota</taxon>
        <taxon>Cyanophyceae</taxon>
        <taxon>Oscillatoriophycideae</taxon>
        <taxon>Oscillatoriales</taxon>
        <taxon>Microcoleaceae</taxon>
        <taxon>Plectonema</taxon>
    </lineage>
</organism>
<dbReference type="EMBL" id="JADEWL010000010">
    <property type="protein sequence ID" value="MBE9212097.1"/>
    <property type="molecule type" value="Genomic_DNA"/>
</dbReference>
<protein>
    <submittedName>
        <fullName evidence="2">Helix-turn-helix domain-containing protein</fullName>
    </submittedName>
</protein>
<gene>
    <name evidence="2" type="ORF">IQ247_05120</name>
</gene>
<name>A0A8J7K1P3_9CYAN</name>
<evidence type="ECO:0000313" key="2">
    <source>
        <dbReference type="EMBL" id="MBE9212097.1"/>
    </source>
</evidence>